<evidence type="ECO:0000256" key="1">
    <source>
        <dbReference type="SAM" id="MobiDB-lite"/>
    </source>
</evidence>
<evidence type="ECO:0000313" key="3">
    <source>
        <dbReference type="Proteomes" id="UP000596742"/>
    </source>
</evidence>
<dbReference type="EMBL" id="UYJE01001560">
    <property type="protein sequence ID" value="VDI03033.1"/>
    <property type="molecule type" value="Genomic_DNA"/>
</dbReference>
<organism evidence="2 3">
    <name type="scientific">Mytilus galloprovincialis</name>
    <name type="common">Mediterranean mussel</name>
    <dbReference type="NCBI Taxonomy" id="29158"/>
    <lineage>
        <taxon>Eukaryota</taxon>
        <taxon>Metazoa</taxon>
        <taxon>Spiralia</taxon>
        <taxon>Lophotrochozoa</taxon>
        <taxon>Mollusca</taxon>
        <taxon>Bivalvia</taxon>
        <taxon>Autobranchia</taxon>
        <taxon>Pteriomorphia</taxon>
        <taxon>Mytilida</taxon>
        <taxon>Mytiloidea</taxon>
        <taxon>Mytilidae</taxon>
        <taxon>Mytilinae</taxon>
        <taxon>Mytilus</taxon>
    </lineage>
</organism>
<dbReference type="PANTHER" id="PTHR33332">
    <property type="entry name" value="REVERSE TRANSCRIPTASE DOMAIN-CONTAINING PROTEIN"/>
    <property type="match status" value="1"/>
</dbReference>
<feature type="region of interest" description="Disordered" evidence="1">
    <location>
        <begin position="191"/>
        <end position="241"/>
    </location>
</feature>
<dbReference type="OrthoDB" id="6243574at2759"/>
<protein>
    <recommendedName>
        <fullName evidence="4">Reverse transcriptase domain-containing protein</fullName>
    </recommendedName>
</protein>
<gene>
    <name evidence="2" type="ORF">MGAL_10B044742</name>
</gene>
<feature type="region of interest" description="Disordered" evidence="1">
    <location>
        <begin position="109"/>
        <end position="151"/>
    </location>
</feature>
<evidence type="ECO:0008006" key="4">
    <source>
        <dbReference type="Google" id="ProtNLM"/>
    </source>
</evidence>
<evidence type="ECO:0000313" key="2">
    <source>
        <dbReference type="EMBL" id="VDI03033.1"/>
    </source>
</evidence>
<sequence length="303" mass="33281">MIDTGIYPSLLKNAKVTPVFKDGDKLLATNYRPISVLPTLSKLIEKHVSNKMYKYLSKLKLLHPTQSGFRPQHSCQTALINIIDKWLQEMNDVVLHSPPIITEEDSAYCDGASDMSSEGTLDCDTAKDSGKPGSPVMPSEVSQHPVETAESDMPDWLKAELDDAEVIPYPVGNQRPVPPLPLNKTASIKSNQAVPSVQQKPVSSNQQTSVTMPTEVSKSGESVQQNEIQEGNSSVKNTTENSVPIDVNKLLERISLLEKENKESTDKSSLDVLDECSLSSNTSSSRYACSRIRNNSVYSDKCL</sequence>
<proteinExistence type="predicted"/>
<comment type="caution">
    <text evidence="2">The sequence shown here is derived from an EMBL/GenBank/DDBJ whole genome shotgun (WGS) entry which is preliminary data.</text>
</comment>
<dbReference type="Proteomes" id="UP000596742">
    <property type="component" value="Unassembled WGS sequence"/>
</dbReference>
<name>A0A8B6CBF2_MYTGA</name>
<reference evidence="2" key="1">
    <citation type="submission" date="2018-11" db="EMBL/GenBank/DDBJ databases">
        <authorList>
            <person name="Alioto T."/>
            <person name="Alioto T."/>
        </authorList>
    </citation>
    <scope>NUCLEOTIDE SEQUENCE</scope>
</reference>
<accession>A0A8B6CBF2</accession>
<keyword evidence="3" id="KW-1185">Reference proteome</keyword>
<dbReference type="AlphaFoldDB" id="A0A8B6CBF2"/>